<organism evidence="1 2">
    <name type="scientific">Pectobacterium phage vB_PcaM_CBB</name>
    <dbReference type="NCBI Taxonomy" id="2772511"/>
    <lineage>
        <taxon>Viruses</taxon>
        <taxon>Duplodnaviria</taxon>
        <taxon>Heunggongvirae</taxon>
        <taxon>Uroviricota</taxon>
        <taxon>Caudoviricetes</taxon>
        <taxon>Mimasvirus</taxon>
        <taxon>Mimasvirus CBB</taxon>
    </lineage>
</organism>
<reference evidence="2" key="1">
    <citation type="submission" date="2016-01" db="EMBL/GenBank/DDBJ databases">
        <title>Isolation and Characterization of Enterobacteria phage CBB.</title>
        <authorList>
            <person name="Buttimer C.T.H."/>
            <person name="Hendrix H."/>
            <person name="Alexandre H."/>
            <person name="O'Mahony J."/>
            <person name="Lavigne R."/>
            <person name="Coffey A."/>
        </authorList>
    </citation>
    <scope>NUCLEOTIDE SEQUENCE [LARGE SCALE GENOMIC DNA]</scope>
</reference>
<name>A0A1L2CUC6_9CAUD</name>
<keyword evidence="2" id="KW-1185">Reference proteome</keyword>
<dbReference type="EMBL" id="KU574722">
    <property type="protein sequence ID" value="AMM43623.1"/>
    <property type="molecule type" value="Genomic_DNA"/>
</dbReference>
<sequence length="200" mass="23707">MVHTKNFPYFQLLEIVKVLARIRGKSVSHHWNDGEARNYFHGGSNTTYRSLTFSINETSTYTAKHTRFKLSCCTIHDTGVAFSENCTLDVCFDVAWFMSGINHHKNKIVLNNIESDVMQIGIDCDDNCINLKDENFTEEWLFQLMTRYDIPHYEDMLVLKEMRQHMMQYDYPFSFSLTYNNEEDLELFLDKTYNFLLEQE</sequence>
<dbReference type="Proteomes" id="UP000223891">
    <property type="component" value="Segment"/>
</dbReference>
<gene>
    <name evidence="1" type="ORF">CBB_58</name>
</gene>
<proteinExistence type="predicted"/>
<evidence type="ECO:0000313" key="1">
    <source>
        <dbReference type="EMBL" id="AMM43623.1"/>
    </source>
</evidence>
<evidence type="ECO:0000313" key="2">
    <source>
        <dbReference type="Proteomes" id="UP000223891"/>
    </source>
</evidence>
<protein>
    <submittedName>
        <fullName evidence="1">Uncharacterized protein</fullName>
    </submittedName>
</protein>
<accession>A0A1L2CUC6</accession>